<proteinExistence type="inferred from homology"/>
<evidence type="ECO:0000259" key="9">
    <source>
        <dbReference type="Pfam" id="PF01529"/>
    </source>
</evidence>
<feature type="compositionally biased region" description="Basic and acidic residues" evidence="8">
    <location>
        <begin position="51"/>
        <end position="66"/>
    </location>
</feature>
<evidence type="ECO:0000256" key="4">
    <source>
        <dbReference type="ARBA" id="ARBA00022989"/>
    </source>
</evidence>
<keyword evidence="6 7" id="KW-0012">Acyltransferase</keyword>
<keyword evidence="3 7" id="KW-0812">Transmembrane</keyword>
<dbReference type="InterPro" id="IPR001594">
    <property type="entry name" value="Palmitoyltrfase_DHHC"/>
</dbReference>
<evidence type="ECO:0000256" key="2">
    <source>
        <dbReference type="ARBA" id="ARBA00022679"/>
    </source>
</evidence>
<dbReference type="AlphaFoldDB" id="A0A7S3LB54"/>
<feature type="compositionally biased region" description="Basic and acidic residues" evidence="8">
    <location>
        <begin position="16"/>
        <end position="33"/>
    </location>
</feature>
<dbReference type="GO" id="GO:0016020">
    <property type="term" value="C:membrane"/>
    <property type="evidence" value="ECO:0007669"/>
    <property type="project" value="UniProtKB-SubCell"/>
</dbReference>
<feature type="domain" description="Palmitoyltransferase DHHC" evidence="9">
    <location>
        <begin position="217"/>
        <end position="282"/>
    </location>
</feature>
<dbReference type="GO" id="GO:0006612">
    <property type="term" value="P:protein targeting to membrane"/>
    <property type="evidence" value="ECO:0007669"/>
    <property type="project" value="TreeGrafter"/>
</dbReference>
<dbReference type="PROSITE" id="PS50216">
    <property type="entry name" value="DHHC"/>
    <property type="match status" value="1"/>
</dbReference>
<comment type="similarity">
    <text evidence="7">Belongs to the DHHC palmitoyltransferase family.</text>
</comment>
<comment type="subcellular location">
    <subcellularLocation>
        <location evidence="1">Membrane</location>
        <topology evidence="1">Multi-pass membrane protein</topology>
    </subcellularLocation>
</comment>
<dbReference type="GO" id="GO:0005783">
    <property type="term" value="C:endoplasmic reticulum"/>
    <property type="evidence" value="ECO:0007669"/>
    <property type="project" value="TreeGrafter"/>
</dbReference>
<evidence type="ECO:0000256" key="6">
    <source>
        <dbReference type="ARBA" id="ARBA00023315"/>
    </source>
</evidence>
<dbReference type="Pfam" id="PF01529">
    <property type="entry name" value="DHHC"/>
    <property type="match status" value="1"/>
</dbReference>
<evidence type="ECO:0000256" key="8">
    <source>
        <dbReference type="SAM" id="MobiDB-lite"/>
    </source>
</evidence>
<feature type="transmembrane region" description="Helical" evidence="7">
    <location>
        <begin position="153"/>
        <end position="171"/>
    </location>
</feature>
<feature type="transmembrane region" description="Helical" evidence="7">
    <location>
        <begin position="272"/>
        <end position="291"/>
    </location>
</feature>
<comment type="domain">
    <text evidence="7">The DHHC domain is required for palmitoyltransferase activity.</text>
</comment>
<reference evidence="10" key="1">
    <citation type="submission" date="2021-01" db="EMBL/GenBank/DDBJ databases">
        <authorList>
            <person name="Corre E."/>
            <person name="Pelletier E."/>
            <person name="Niang G."/>
            <person name="Scheremetjew M."/>
            <person name="Finn R."/>
            <person name="Kale V."/>
            <person name="Holt S."/>
            <person name="Cochrane G."/>
            <person name="Meng A."/>
            <person name="Brown T."/>
            <person name="Cohen L."/>
        </authorList>
    </citation>
    <scope>NUCLEOTIDE SEQUENCE</scope>
    <source>
        <strain evidence="10">CCMP127</strain>
    </source>
</reference>
<gene>
    <name evidence="10" type="ORF">ACOF00016_LOCUS13285</name>
</gene>
<dbReference type="GO" id="GO:0019706">
    <property type="term" value="F:protein-cysteine S-palmitoyltransferase activity"/>
    <property type="evidence" value="ECO:0007669"/>
    <property type="project" value="UniProtKB-EC"/>
</dbReference>
<evidence type="ECO:0000256" key="3">
    <source>
        <dbReference type="ARBA" id="ARBA00022692"/>
    </source>
</evidence>
<organism evidence="10">
    <name type="scientific">Amphora coffeiformis</name>
    <dbReference type="NCBI Taxonomy" id="265554"/>
    <lineage>
        <taxon>Eukaryota</taxon>
        <taxon>Sar</taxon>
        <taxon>Stramenopiles</taxon>
        <taxon>Ochrophyta</taxon>
        <taxon>Bacillariophyta</taxon>
        <taxon>Bacillariophyceae</taxon>
        <taxon>Bacillariophycidae</taxon>
        <taxon>Thalassiophysales</taxon>
        <taxon>Catenulaceae</taxon>
        <taxon>Amphora</taxon>
    </lineage>
</organism>
<evidence type="ECO:0000256" key="7">
    <source>
        <dbReference type="RuleBase" id="RU079119"/>
    </source>
</evidence>
<keyword evidence="2 7" id="KW-0808">Transferase</keyword>
<evidence type="ECO:0000313" key="10">
    <source>
        <dbReference type="EMBL" id="CAE0416226.1"/>
    </source>
</evidence>
<keyword evidence="4 7" id="KW-1133">Transmembrane helix</keyword>
<feature type="region of interest" description="Disordered" evidence="8">
    <location>
        <begin position="1"/>
        <end position="66"/>
    </location>
</feature>
<comment type="catalytic activity">
    <reaction evidence="7">
        <text>L-cysteinyl-[protein] + hexadecanoyl-CoA = S-hexadecanoyl-L-cysteinyl-[protein] + CoA</text>
        <dbReference type="Rhea" id="RHEA:36683"/>
        <dbReference type="Rhea" id="RHEA-COMP:10131"/>
        <dbReference type="Rhea" id="RHEA-COMP:11032"/>
        <dbReference type="ChEBI" id="CHEBI:29950"/>
        <dbReference type="ChEBI" id="CHEBI:57287"/>
        <dbReference type="ChEBI" id="CHEBI:57379"/>
        <dbReference type="ChEBI" id="CHEBI:74151"/>
        <dbReference type="EC" id="2.3.1.225"/>
    </reaction>
</comment>
<sequence>MAETEVNETVSLVEEDSSKNETQDLEETKPHPGDDEEEPNIGERQPLTELEPSKNRENEAESEKYVLEKKMEAFEIEQKDGEGSSSILQQIMSEDMDDLDEEAQGLLADSPPPKSVGKTFCFCCEPAEKLGSCTVFLPSVFRARGWGIMGPHWFGPPCVMGVILSASSFFIRHGWNKVGPITGTICMLWTIMILYLLVNSAYRDPGIVKQGQETPTKHHRWCELCKNYQPPKGAHCPDCNVCIAGFDHHCVWMGCCIGKSNFRQFSLFNISWLLYLGYCVVWVSVLGPIIFRHKKH</sequence>
<accession>A0A7S3LB54</accession>
<dbReference type="EC" id="2.3.1.225" evidence="7"/>
<dbReference type="EMBL" id="HBIM01017212">
    <property type="protein sequence ID" value="CAE0416226.1"/>
    <property type="molecule type" value="Transcribed_RNA"/>
</dbReference>
<feature type="transmembrane region" description="Helical" evidence="7">
    <location>
        <begin position="178"/>
        <end position="198"/>
    </location>
</feature>
<dbReference type="GO" id="GO:0005794">
    <property type="term" value="C:Golgi apparatus"/>
    <property type="evidence" value="ECO:0007669"/>
    <property type="project" value="TreeGrafter"/>
</dbReference>
<evidence type="ECO:0000256" key="5">
    <source>
        <dbReference type="ARBA" id="ARBA00023136"/>
    </source>
</evidence>
<dbReference type="PANTHER" id="PTHR22883">
    <property type="entry name" value="ZINC FINGER DHHC DOMAIN CONTAINING PROTEIN"/>
    <property type="match status" value="1"/>
</dbReference>
<evidence type="ECO:0000256" key="1">
    <source>
        <dbReference type="ARBA" id="ARBA00004141"/>
    </source>
</evidence>
<protein>
    <recommendedName>
        <fullName evidence="7">Palmitoyltransferase</fullName>
        <ecNumber evidence="7">2.3.1.225</ecNumber>
    </recommendedName>
</protein>
<keyword evidence="5 7" id="KW-0472">Membrane</keyword>
<name>A0A7S3LB54_9STRA</name>
<dbReference type="InterPro" id="IPR039859">
    <property type="entry name" value="PFA4/ZDH16/20/ERF2-like"/>
</dbReference>